<dbReference type="AlphaFoldDB" id="A0A2T2NXH6"/>
<evidence type="ECO:0000313" key="2">
    <source>
        <dbReference type="EMBL" id="PSN70123.1"/>
    </source>
</evidence>
<organism evidence="2 3">
    <name type="scientific">Corynespora cassiicola Philippines</name>
    <dbReference type="NCBI Taxonomy" id="1448308"/>
    <lineage>
        <taxon>Eukaryota</taxon>
        <taxon>Fungi</taxon>
        <taxon>Dikarya</taxon>
        <taxon>Ascomycota</taxon>
        <taxon>Pezizomycotina</taxon>
        <taxon>Dothideomycetes</taxon>
        <taxon>Pleosporomycetidae</taxon>
        <taxon>Pleosporales</taxon>
        <taxon>Corynesporascaceae</taxon>
        <taxon>Corynespora</taxon>
    </lineage>
</organism>
<protein>
    <submittedName>
        <fullName evidence="2">Uncharacterized protein</fullName>
    </submittedName>
</protein>
<dbReference type="EMBL" id="KZ678132">
    <property type="protein sequence ID" value="PSN70123.1"/>
    <property type="molecule type" value="Genomic_DNA"/>
</dbReference>
<sequence length="178" mass="19733">MTPVVMDPGPFIWDGTKASGMRRKGMATRLACSGPHPHYWYFSRHSSADHPSLWLWAPSTHNASPTWARPLFLCCLPEAAGVRRRRRRRASDMSSVEAAGRRDAGGEGRRRRRASAGQAKRAPALAYQKTTGPSGQRSGQWRRTTVLTQERCVASRTPLPLRLEAFACLKGGHMAPRA</sequence>
<accession>A0A2T2NXH6</accession>
<keyword evidence="3" id="KW-1185">Reference proteome</keyword>
<name>A0A2T2NXH6_CORCC</name>
<proteinExistence type="predicted"/>
<reference evidence="2 3" key="1">
    <citation type="journal article" date="2018" name="Front. Microbiol.">
        <title>Genome-Wide Analysis of Corynespora cassiicola Leaf Fall Disease Putative Effectors.</title>
        <authorList>
            <person name="Lopez D."/>
            <person name="Ribeiro S."/>
            <person name="Label P."/>
            <person name="Fumanal B."/>
            <person name="Venisse J.S."/>
            <person name="Kohler A."/>
            <person name="de Oliveira R.R."/>
            <person name="Labutti K."/>
            <person name="Lipzen A."/>
            <person name="Lail K."/>
            <person name="Bauer D."/>
            <person name="Ohm R.A."/>
            <person name="Barry K.W."/>
            <person name="Spatafora J."/>
            <person name="Grigoriev I.V."/>
            <person name="Martin F.M."/>
            <person name="Pujade-Renaud V."/>
        </authorList>
    </citation>
    <scope>NUCLEOTIDE SEQUENCE [LARGE SCALE GENOMIC DNA]</scope>
    <source>
        <strain evidence="2 3">Philippines</strain>
    </source>
</reference>
<feature type="compositionally biased region" description="Polar residues" evidence="1">
    <location>
        <begin position="128"/>
        <end position="142"/>
    </location>
</feature>
<feature type="region of interest" description="Disordered" evidence="1">
    <location>
        <begin position="85"/>
        <end position="142"/>
    </location>
</feature>
<feature type="compositionally biased region" description="Basic and acidic residues" evidence="1">
    <location>
        <begin position="99"/>
        <end position="108"/>
    </location>
</feature>
<feature type="non-terminal residue" evidence="2">
    <location>
        <position position="178"/>
    </location>
</feature>
<dbReference type="Proteomes" id="UP000240883">
    <property type="component" value="Unassembled WGS sequence"/>
</dbReference>
<evidence type="ECO:0000256" key="1">
    <source>
        <dbReference type="SAM" id="MobiDB-lite"/>
    </source>
</evidence>
<evidence type="ECO:0000313" key="3">
    <source>
        <dbReference type="Proteomes" id="UP000240883"/>
    </source>
</evidence>
<gene>
    <name evidence="2" type="ORF">BS50DRAFT_306182</name>
</gene>